<dbReference type="Proteomes" id="UP000639772">
    <property type="component" value="Chromosome 1"/>
</dbReference>
<protein>
    <submittedName>
        <fullName evidence="2">Uncharacterized protein</fullName>
    </submittedName>
</protein>
<dbReference type="EMBL" id="JADCNL010000001">
    <property type="protein sequence ID" value="KAG0497698.1"/>
    <property type="molecule type" value="Genomic_DNA"/>
</dbReference>
<dbReference type="AlphaFoldDB" id="A0A835RVT3"/>
<evidence type="ECO:0000313" key="2">
    <source>
        <dbReference type="EMBL" id="KAG0497698.1"/>
    </source>
</evidence>
<evidence type="ECO:0000256" key="1">
    <source>
        <dbReference type="SAM" id="MobiDB-lite"/>
    </source>
</evidence>
<evidence type="ECO:0000313" key="3">
    <source>
        <dbReference type="EMBL" id="KAG0502044.1"/>
    </source>
</evidence>
<organism evidence="2 4">
    <name type="scientific">Vanilla planifolia</name>
    <name type="common">Vanilla</name>
    <dbReference type="NCBI Taxonomy" id="51239"/>
    <lineage>
        <taxon>Eukaryota</taxon>
        <taxon>Viridiplantae</taxon>
        <taxon>Streptophyta</taxon>
        <taxon>Embryophyta</taxon>
        <taxon>Tracheophyta</taxon>
        <taxon>Spermatophyta</taxon>
        <taxon>Magnoliopsida</taxon>
        <taxon>Liliopsida</taxon>
        <taxon>Asparagales</taxon>
        <taxon>Orchidaceae</taxon>
        <taxon>Vanilloideae</taxon>
        <taxon>Vanilleae</taxon>
        <taxon>Vanilla</taxon>
    </lineage>
</organism>
<dbReference type="EMBL" id="JADCNM010000001">
    <property type="protein sequence ID" value="KAG0502044.1"/>
    <property type="molecule type" value="Genomic_DNA"/>
</dbReference>
<dbReference type="Proteomes" id="UP000636800">
    <property type="component" value="Chromosome 1"/>
</dbReference>
<name>A0A835RVT3_VANPL</name>
<keyword evidence="4" id="KW-1185">Reference proteome</keyword>
<gene>
    <name evidence="3" type="ORF">HPP92_002116</name>
    <name evidence="2" type="ORF">HPP92_002389</name>
</gene>
<feature type="region of interest" description="Disordered" evidence="1">
    <location>
        <begin position="1"/>
        <end position="65"/>
    </location>
</feature>
<comment type="caution">
    <text evidence="2">The sequence shown here is derived from an EMBL/GenBank/DDBJ whole genome shotgun (WGS) entry which is preliminary data.</text>
</comment>
<accession>A0A835RVT3</accession>
<reference evidence="4 5" key="1">
    <citation type="journal article" date="2020" name="Nat. Food">
        <title>A phased Vanilla planifolia genome enables genetic improvement of flavour and production.</title>
        <authorList>
            <person name="Hasing T."/>
            <person name="Tang H."/>
            <person name="Brym M."/>
            <person name="Khazi F."/>
            <person name="Huang T."/>
            <person name="Chambers A.H."/>
        </authorList>
    </citation>
    <scope>NUCLEOTIDE SEQUENCE [LARGE SCALE GENOMIC DNA]</scope>
    <source>
        <tissue evidence="2">Leaf</tissue>
    </source>
</reference>
<evidence type="ECO:0000313" key="4">
    <source>
        <dbReference type="Proteomes" id="UP000636800"/>
    </source>
</evidence>
<evidence type="ECO:0000313" key="5">
    <source>
        <dbReference type="Proteomes" id="UP000639772"/>
    </source>
</evidence>
<feature type="compositionally biased region" description="Polar residues" evidence="1">
    <location>
        <begin position="1"/>
        <end position="12"/>
    </location>
</feature>
<sequence>MPAASLSSTSDNFPPEAPALAPSANGAKRASGTGGEGTGTGDSSLESVPKGGGSKLQQDLKMEQQKMGFMSELEVRRHVLNEDSDEFFKLKLGRSSTSAGRCGEEQVTVVTADGVTIKPRSNNGEEKILPKHRIMARKERSPEWRALRESANRWRWRMRDEVGEERGGVSKAGFGAGGQGVVPKVSEVFICSGDRS</sequence>
<proteinExistence type="predicted"/>